<protein>
    <recommendedName>
        <fullName evidence="1">IDEAL domain-containing protein</fullName>
    </recommendedName>
</protein>
<dbReference type="AlphaFoldDB" id="A0A223KPW5"/>
<dbReference type="KEGG" id="bcoh:BC6307_09505"/>
<evidence type="ECO:0000313" key="2">
    <source>
        <dbReference type="EMBL" id="AST91499.1"/>
    </source>
</evidence>
<organism evidence="2 3">
    <name type="scientific">Sutcliffiella cohnii</name>
    <dbReference type="NCBI Taxonomy" id="33932"/>
    <lineage>
        <taxon>Bacteria</taxon>
        <taxon>Bacillati</taxon>
        <taxon>Bacillota</taxon>
        <taxon>Bacilli</taxon>
        <taxon>Bacillales</taxon>
        <taxon>Bacillaceae</taxon>
        <taxon>Sutcliffiella</taxon>
    </lineage>
</organism>
<reference evidence="2 3" key="1">
    <citation type="submission" date="2016-12" db="EMBL/GenBank/DDBJ databases">
        <title>The whole genome sequencing and assembly of Bacillus cohnii DSM 6307T strain.</title>
        <authorList>
            <person name="Lee Y.-J."/>
            <person name="Yi H."/>
            <person name="Bahn Y.-S."/>
            <person name="Kim J.F."/>
            <person name="Lee D.-W."/>
        </authorList>
    </citation>
    <scope>NUCLEOTIDE SEQUENCE [LARGE SCALE GENOMIC DNA]</scope>
    <source>
        <strain evidence="2 3">DSM 6307</strain>
    </source>
</reference>
<dbReference type="InterPro" id="IPR014957">
    <property type="entry name" value="IDEAL_dom"/>
</dbReference>
<evidence type="ECO:0000259" key="1">
    <source>
        <dbReference type="SMART" id="SM00914"/>
    </source>
</evidence>
<dbReference type="EMBL" id="CP018866">
    <property type="protein sequence ID" value="AST91499.1"/>
    <property type="molecule type" value="Genomic_DNA"/>
</dbReference>
<dbReference type="InterPro" id="IPR027393">
    <property type="entry name" value="Virus_scaffolding_prot_C"/>
</dbReference>
<dbReference type="RefSeq" id="WP_066412700.1">
    <property type="nucleotide sequence ID" value="NZ_CP018866.1"/>
</dbReference>
<accession>A0A223KPW5</accession>
<dbReference type="Pfam" id="PF08858">
    <property type="entry name" value="IDEAL"/>
    <property type="match status" value="1"/>
</dbReference>
<sequence length="80" mass="9595">MNKPFPFYSEQTNQSFLQADMTKEERDAQLVVDKSILLFQKNRLMKLIDQSLENRNQKEFEQLTAQYNQLLQQYLHVANL</sequence>
<proteinExistence type="predicted"/>
<dbReference type="Gene3D" id="4.10.810.10">
    <property type="entry name" value="Virus Scaffolding Protein, Chain A"/>
    <property type="match status" value="1"/>
</dbReference>
<feature type="domain" description="IDEAL" evidence="1">
    <location>
        <begin position="31"/>
        <end position="67"/>
    </location>
</feature>
<gene>
    <name evidence="2" type="ORF">BC6307_09505</name>
</gene>
<dbReference type="Proteomes" id="UP000215224">
    <property type="component" value="Chromosome"/>
</dbReference>
<dbReference type="SMART" id="SM00914">
    <property type="entry name" value="IDEAL"/>
    <property type="match status" value="1"/>
</dbReference>
<name>A0A223KPW5_9BACI</name>
<evidence type="ECO:0000313" key="3">
    <source>
        <dbReference type="Proteomes" id="UP000215224"/>
    </source>
</evidence>
<keyword evidence="3" id="KW-1185">Reference proteome</keyword>